<evidence type="ECO:0000256" key="7">
    <source>
        <dbReference type="ARBA" id="ARBA00022984"/>
    </source>
</evidence>
<comment type="pathway">
    <text evidence="10 11">Cell wall biogenesis; peptidoglycan biosynthesis.</text>
</comment>
<dbReference type="Pfam" id="PF01225">
    <property type="entry name" value="Mur_ligase"/>
    <property type="match status" value="1"/>
</dbReference>
<dbReference type="SUPFAM" id="SSF53244">
    <property type="entry name" value="MurD-like peptide ligases, peptide-binding domain"/>
    <property type="match status" value="1"/>
</dbReference>
<organism evidence="16 17">
    <name type="scientific">Marinimicrococcus flavescens</name>
    <dbReference type="NCBI Taxonomy" id="3031815"/>
    <lineage>
        <taxon>Bacteria</taxon>
        <taxon>Pseudomonadati</taxon>
        <taxon>Pseudomonadota</taxon>
        <taxon>Alphaproteobacteria</taxon>
        <taxon>Geminicoccales</taxon>
        <taxon>Geminicoccaceae</taxon>
        <taxon>Marinimicrococcus</taxon>
    </lineage>
</organism>
<dbReference type="GO" id="GO:0071555">
    <property type="term" value="P:cell wall organization"/>
    <property type="evidence" value="ECO:0007669"/>
    <property type="project" value="UniProtKB-KW"/>
</dbReference>
<evidence type="ECO:0000259" key="13">
    <source>
        <dbReference type="Pfam" id="PF01225"/>
    </source>
</evidence>
<proteinExistence type="inferred from homology"/>
<dbReference type="PANTHER" id="PTHR43024">
    <property type="entry name" value="UDP-N-ACETYLMURAMOYL-TRIPEPTIDE--D-ALANYL-D-ALANINE LIGASE"/>
    <property type="match status" value="1"/>
</dbReference>
<evidence type="ECO:0000256" key="2">
    <source>
        <dbReference type="ARBA" id="ARBA00022598"/>
    </source>
</evidence>
<evidence type="ECO:0000313" key="16">
    <source>
        <dbReference type="EMBL" id="MDF1587486.1"/>
    </source>
</evidence>
<dbReference type="GO" id="GO:0005524">
    <property type="term" value="F:ATP binding"/>
    <property type="evidence" value="ECO:0007669"/>
    <property type="project" value="UniProtKB-UniRule"/>
</dbReference>
<keyword evidence="7 10" id="KW-0573">Peptidoglycan synthesis</keyword>
<dbReference type="Proteomes" id="UP001301140">
    <property type="component" value="Unassembled WGS sequence"/>
</dbReference>
<feature type="domain" description="Mur ligase C-terminal" evidence="14">
    <location>
        <begin position="336"/>
        <end position="440"/>
    </location>
</feature>
<dbReference type="InterPro" id="IPR035911">
    <property type="entry name" value="MurE/MurF_N"/>
</dbReference>
<evidence type="ECO:0000256" key="4">
    <source>
        <dbReference type="ARBA" id="ARBA00022741"/>
    </source>
</evidence>
<dbReference type="InterPro" id="IPR004101">
    <property type="entry name" value="Mur_ligase_C"/>
</dbReference>
<keyword evidence="17" id="KW-1185">Reference proteome</keyword>
<keyword evidence="9 10" id="KW-0961">Cell wall biogenesis/degradation</keyword>
<evidence type="ECO:0000313" key="17">
    <source>
        <dbReference type="Proteomes" id="UP001301140"/>
    </source>
</evidence>
<dbReference type="PANTHER" id="PTHR43024:SF1">
    <property type="entry name" value="UDP-N-ACETYLMURAMOYL-TRIPEPTIDE--D-ALANYL-D-ALANINE LIGASE"/>
    <property type="match status" value="1"/>
</dbReference>
<evidence type="ECO:0000256" key="6">
    <source>
        <dbReference type="ARBA" id="ARBA00022960"/>
    </source>
</evidence>
<feature type="region of interest" description="Disordered" evidence="12">
    <location>
        <begin position="453"/>
        <end position="473"/>
    </location>
</feature>
<comment type="catalytic activity">
    <reaction evidence="10 11">
        <text>D-alanyl-D-alanine + UDP-N-acetyl-alpha-D-muramoyl-L-alanyl-gamma-D-glutamyl-meso-2,6-diaminopimelate + ATP = UDP-N-acetyl-alpha-D-muramoyl-L-alanyl-gamma-D-glutamyl-meso-2,6-diaminopimeloyl-D-alanyl-D-alanine + ADP + phosphate + H(+)</text>
        <dbReference type="Rhea" id="RHEA:28374"/>
        <dbReference type="ChEBI" id="CHEBI:15378"/>
        <dbReference type="ChEBI" id="CHEBI:30616"/>
        <dbReference type="ChEBI" id="CHEBI:43474"/>
        <dbReference type="ChEBI" id="CHEBI:57822"/>
        <dbReference type="ChEBI" id="CHEBI:61386"/>
        <dbReference type="ChEBI" id="CHEBI:83905"/>
        <dbReference type="ChEBI" id="CHEBI:456216"/>
        <dbReference type="EC" id="6.3.2.10"/>
    </reaction>
</comment>
<dbReference type="EMBL" id="JARGEQ010000135">
    <property type="protein sequence ID" value="MDF1587486.1"/>
    <property type="molecule type" value="Genomic_DNA"/>
</dbReference>
<gene>
    <name evidence="10 16" type="primary">murF</name>
    <name evidence="16" type="ORF">PZ740_13950</name>
</gene>
<comment type="caution">
    <text evidence="10">Lacks conserved residue(s) required for the propagation of feature annotation.</text>
</comment>
<evidence type="ECO:0000256" key="9">
    <source>
        <dbReference type="ARBA" id="ARBA00023316"/>
    </source>
</evidence>
<keyword evidence="2 10" id="KW-0436">Ligase</keyword>
<dbReference type="EC" id="6.3.2.10" evidence="10 11"/>
<accession>A0AAP4D7S8</accession>
<evidence type="ECO:0000256" key="11">
    <source>
        <dbReference type="RuleBase" id="RU004136"/>
    </source>
</evidence>
<evidence type="ECO:0000256" key="1">
    <source>
        <dbReference type="ARBA" id="ARBA00022490"/>
    </source>
</evidence>
<dbReference type="InterPro" id="IPR005863">
    <property type="entry name" value="UDP-N-AcMur_synth"/>
</dbReference>
<sequence>MSRLWTAAAAAAATGGRVAGDWAVDSVSIDTRSLGGSALFVALRGENRDGHAFVGQALAANAVAMVSRVEPGWPVERLLVVEDTLAGLEALGRAGRQRSTARILGVTGSVGKTGTKEALRHVLSEQAAAHASAASYNNHWGVPLSLARLPQEAAFGVFEMGMNHAGELSALTAMVRPHVALVTWIAPAHLEYFGSEEAIADAKGEIFEGLEPGGAAVLPRDSAHFERLAGHAARHGGRITAFGRHEASQWRLLDARIGAKDSRVRAQTPLGPMSFRVGIGGAHWVTNALAVLAAVHEAGGDVRCAAASLASLRPPPGRGARHIVRLEKGTALLLDESYNANPVSMRAALDLLGRAPGRRLAALGDMLELGEHSAALHAGLADAIALAGVDRVFTCGPMMDYLHRALPGSRRGDHTQDSSTLVPCLRQALRPGDVLLVKGSLGSRMARIVDALTAPPDDQALPGPGPAHAGGER</sequence>
<evidence type="ECO:0000259" key="15">
    <source>
        <dbReference type="Pfam" id="PF08245"/>
    </source>
</evidence>
<dbReference type="GO" id="GO:0008360">
    <property type="term" value="P:regulation of cell shape"/>
    <property type="evidence" value="ECO:0007669"/>
    <property type="project" value="UniProtKB-KW"/>
</dbReference>
<feature type="compositionally biased region" description="Low complexity" evidence="12">
    <location>
        <begin position="460"/>
        <end position="473"/>
    </location>
</feature>
<evidence type="ECO:0000256" key="12">
    <source>
        <dbReference type="SAM" id="MobiDB-lite"/>
    </source>
</evidence>
<dbReference type="AlphaFoldDB" id="A0AAP4D7S8"/>
<feature type="domain" description="Mur ligase central" evidence="15">
    <location>
        <begin position="106"/>
        <end position="295"/>
    </location>
</feature>
<feature type="domain" description="Mur ligase N-terminal catalytic" evidence="13">
    <location>
        <begin position="25"/>
        <end position="67"/>
    </location>
</feature>
<dbReference type="GO" id="GO:0009252">
    <property type="term" value="P:peptidoglycan biosynthetic process"/>
    <property type="evidence" value="ECO:0007669"/>
    <property type="project" value="UniProtKB-UniRule"/>
</dbReference>
<protein>
    <recommendedName>
        <fullName evidence="10 11">UDP-N-acetylmuramoyl-tripeptide--D-alanyl-D-alanine ligase</fullName>
        <ecNumber evidence="10 11">6.3.2.10</ecNumber>
    </recommendedName>
    <alternativeName>
        <fullName evidence="10">D-alanyl-D-alanine-adding enzyme</fullName>
    </alternativeName>
</protein>
<dbReference type="RefSeq" id="WP_327789910.1">
    <property type="nucleotide sequence ID" value="NZ_JARGEQ010000135.1"/>
</dbReference>
<evidence type="ECO:0000256" key="10">
    <source>
        <dbReference type="HAMAP-Rule" id="MF_02019"/>
    </source>
</evidence>
<evidence type="ECO:0000256" key="5">
    <source>
        <dbReference type="ARBA" id="ARBA00022840"/>
    </source>
</evidence>
<evidence type="ECO:0000256" key="8">
    <source>
        <dbReference type="ARBA" id="ARBA00023306"/>
    </source>
</evidence>
<comment type="function">
    <text evidence="10 11">Involved in cell wall formation. Catalyzes the final step in the synthesis of UDP-N-acetylmuramoyl-pentapeptide, the precursor of murein.</text>
</comment>
<dbReference type="SUPFAM" id="SSF53623">
    <property type="entry name" value="MurD-like peptide ligases, catalytic domain"/>
    <property type="match status" value="1"/>
</dbReference>
<comment type="subcellular location">
    <subcellularLocation>
        <location evidence="10 11">Cytoplasm</location>
    </subcellularLocation>
</comment>
<dbReference type="Pfam" id="PF08245">
    <property type="entry name" value="Mur_ligase_M"/>
    <property type="match status" value="1"/>
</dbReference>
<dbReference type="SUPFAM" id="SSF63418">
    <property type="entry name" value="MurE/MurF N-terminal domain"/>
    <property type="match status" value="1"/>
</dbReference>
<dbReference type="InterPro" id="IPR051046">
    <property type="entry name" value="MurCDEF_CellWall_CoF430Synth"/>
</dbReference>
<dbReference type="GO" id="GO:0005737">
    <property type="term" value="C:cytoplasm"/>
    <property type="evidence" value="ECO:0007669"/>
    <property type="project" value="UniProtKB-SubCell"/>
</dbReference>
<keyword evidence="6 10" id="KW-0133">Cell shape</keyword>
<dbReference type="HAMAP" id="MF_02019">
    <property type="entry name" value="MurF"/>
    <property type="match status" value="1"/>
</dbReference>
<dbReference type="GO" id="GO:0051301">
    <property type="term" value="P:cell division"/>
    <property type="evidence" value="ECO:0007669"/>
    <property type="project" value="UniProtKB-KW"/>
</dbReference>
<dbReference type="InterPro" id="IPR000713">
    <property type="entry name" value="Mur_ligase_N"/>
</dbReference>
<name>A0AAP4D7S8_9PROT</name>
<keyword evidence="4 10" id="KW-0547">Nucleotide-binding</keyword>
<keyword evidence="5 10" id="KW-0067">ATP-binding</keyword>
<dbReference type="GO" id="GO:0047480">
    <property type="term" value="F:UDP-N-acetylmuramoyl-tripeptide-D-alanyl-D-alanine ligase activity"/>
    <property type="evidence" value="ECO:0007669"/>
    <property type="project" value="UniProtKB-UniRule"/>
</dbReference>
<dbReference type="Gene3D" id="3.40.1190.10">
    <property type="entry name" value="Mur-like, catalytic domain"/>
    <property type="match status" value="1"/>
</dbReference>
<comment type="similarity">
    <text evidence="10">Belongs to the MurCDEF family. MurF subfamily.</text>
</comment>
<dbReference type="Gene3D" id="3.90.190.20">
    <property type="entry name" value="Mur ligase, C-terminal domain"/>
    <property type="match status" value="1"/>
</dbReference>
<evidence type="ECO:0000259" key="14">
    <source>
        <dbReference type="Pfam" id="PF02875"/>
    </source>
</evidence>
<reference evidence="16 17" key="1">
    <citation type="submission" date="2023-03" db="EMBL/GenBank/DDBJ databases">
        <title>YIM 152171 draft genome.</title>
        <authorList>
            <person name="Yang Z."/>
        </authorList>
    </citation>
    <scope>NUCLEOTIDE SEQUENCE [LARGE SCALE GENOMIC DNA]</scope>
    <source>
        <strain evidence="16 17">YIM 152171</strain>
    </source>
</reference>
<dbReference type="NCBIfam" id="TIGR01143">
    <property type="entry name" value="murF"/>
    <property type="match status" value="1"/>
</dbReference>
<dbReference type="InterPro" id="IPR036615">
    <property type="entry name" value="Mur_ligase_C_dom_sf"/>
</dbReference>
<keyword evidence="8 10" id="KW-0131">Cell cycle</keyword>
<evidence type="ECO:0000256" key="3">
    <source>
        <dbReference type="ARBA" id="ARBA00022618"/>
    </source>
</evidence>
<dbReference type="Pfam" id="PF02875">
    <property type="entry name" value="Mur_ligase_C"/>
    <property type="match status" value="1"/>
</dbReference>
<dbReference type="InterPro" id="IPR013221">
    <property type="entry name" value="Mur_ligase_cen"/>
</dbReference>
<comment type="caution">
    <text evidence="16">The sequence shown here is derived from an EMBL/GenBank/DDBJ whole genome shotgun (WGS) entry which is preliminary data.</text>
</comment>
<dbReference type="InterPro" id="IPR036565">
    <property type="entry name" value="Mur-like_cat_sf"/>
</dbReference>
<dbReference type="Gene3D" id="3.40.1390.10">
    <property type="entry name" value="MurE/MurF, N-terminal domain"/>
    <property type="match status" value="1"/>
</dbReference>
<keyword evidence="3 10" id="KW-0132">Cell division</keyword>
<keyword evidence="1 10" id="KW-0963">Cytoplasm</keyword>